<protein>
    <submittedName>
        <fullName evidence="1">Uncharacterized protein</fullName>
    </submittedName>
</protein>
<gene>
    <name evidence="1" type="ORF">HPB47_011038</name>
</gene>
<dbReference type="Proteomes" id="UP000805193">
    <property type="component" value="Unassembled WGS sequence"/>
</dbReference>
<evidence type="ECO:0000313" key="1">
    <source>
        <dbReference type="EMBL" id="KAG0411830.1"/>
    </source>
</evidence>
<dbReference type="EMBL" id="JABSTQ010011400">
    <property type="protein sequence ID" value="KAG0411830.1"/>
    <property type="molecule type" value="Genomic_DNA"/>
</dbReference>
<keyword evidence="2" id="KW-1185">Reference proteome</keyword>
<sequence length="323" mass="35680">MTAAQNIALALRVSEDQVAAEAGQLFFPQPATPAPQETYKRQDCAPGDSASAPFTMGELISALRQCKNKKSTPGPDGITYALLRILPDEHSEELLTWINKLWTTGQVSEEWKTSWFIPIPKPGKPTTTLANMRPISLTSNVCKLTERMALYRIQHILENNGIFDYTQPGFRRLLATQNSLLMIYTDLLEIPSKGDPSIVVAVDVKKAFDSVTHKSIIGSAVAHNVQGAALNFIKSFLEGRKFTVKVGNTAGPESSNGVGVPQGAVLSPTLFNLVMADLPPRLARIQDICFTINADDITIWTQGGGRKRYYRRHWTHSQSFWIP</sequence>
<proteinExistence type="predicted"/>
<organism evidence="1 2">
    <name type="scientific">Ixodes persulcatus</name>
    <name type="common">Taiga tick</name>
    <dbReference type="NCBI Taxonomy" id="34615"/>
    <lineage>
        <taxon>Eukaryota</taxon>
        <taxon>Metazoa</taxon>
        <taxon>Ecdysozoa</taxon>
        <taxon>Arthropoda</taxon>
        <taxon>Chelicerata</taxon>
        <taxon>Arachnida</taxon>
        <taxon>Acari</taxon>
        <taxon>Parasitiformes</taxon>
        <taxon>Ixodida</taxon>
        <taxon>Ixodoidea</taxon>
        <taxon>Ixodidae</taxon>
        <taxon>Ixodinae</taxon>
        <taxon>Ixodes</taxon>
    </lineage>
</organism>
<comment type="caution">
    <text evidence="1">The sequence shown here is derived from an EMBL/GenBank/DDBJ whole genome shotgun (WGS) entry which is preliminary data.</text>
</comment>
<reference evidence="1 2" key="1">
    <citation type="journal article" date="2020" name="Cell">
        <title>Large-Scale Comparative Analyses of Tick Genomes Elucidate Their Genetic Diversity and Vector Capacities.</title>
        <authorList>
            <consortium name="Tick Genome and Microbiome Consortium (TIGMIC)"/>
            <person name="Jia N."/>
            <person name="Wang J."/>
            <person name="Shi W."/>
            <person name="Du L."/>
            <person name="Sun Y."/>
            <person name="Zhan W."/>
            <person name="Jiang J.F."/>
            <person name="Wang Q."/>
            <person name="Zhang B."/>
            <person name="Ji P."/>
            <person name="Bell-Sakyi L."/>
            <person name="Cui X.M."/>
            <person name="Yuan T.T."/>
            <person name="Jiang B.G."/>
            <person name="Yang W.F."/>
            <person name="Lam T.T."/>
            <person name="Chang Q.C."/>
            <person name="Ding S.J."/>
            <person name="Wang X.J."/>
            <person name="Zhu J.G."/>
            <person name="Ruan X.D."/>
            <person name="Zhao L."/>
            <person name="Wei J.T."/>
            <person name="Ye R.Z."/>
            <person name="Que T.C."/>
            <person name="Du C.H."/>
            <person name="Zhou Y.H."/>
            <person name="Cheng J.X."/>
            <person name="Dai P.F."/>
            <person name="Guo W.B."/>
            <person name="Han X.H."/>
            <person name="Huang E.J."/>
            <person name="Li L.F."/>
            <person name="Wei W."/>
            <person name="Gao Y.C."/>
            <person name="Liu J.Z."/>
            <person name="Shao H.Z."/>
            <person name="Wang X."/>
            <person name="Wang C.C."/>
            <person name="Yang T.C."/>
            <person name="Huo Q.B."/>
            <person name="Li W."/>
            <person name="Chen H.Y."/>
            <person name="Chen S.E."/>
            <person name="Zhou L.G."/>
            <person name="Ni X.B."/>
            <person name="Tian J.H."/>
            <person name="Sheng Y."/>
            <person name="Liu T."/>
            <person name="Pan Y.S."/>
            <person name="Xia L.Y."/>
            <person name="Li J."/>
            <person name="Zhao F."/>
            <person name="Cao W.C."/>
        </authorList>
    </citation>
    <scope>NUCLEOTIDE SEQUENCE [LARGE SCALE GENOMIC DNA]</scope>
    <source>
        <strain evidence="1">Iper-2018</strain>
    </source>
</reference>
<accession>A0AC60NXM0</accession>
<evidence type="ECO:0000313" key="2">
    <source>
        <dbReference type="Proteomes" id="UP000805193"/>
    </source>
</evidence>
<name>A0AC60NXM0_IXOPE</name>